<feature type="transmembrane region" description="Helical" evidence="5">
    <location>
        <begin position="20"/>
        <end position="38"/>
    </location>
</feature>
<feature type="transmembrane region" description="Helical" evidence="5">
    <location>
        <begin position="337"/>
        <end position="356"/>
    </location>
</feature>
<dbReference type="GO" id="GO:0005768">
    <property type="term" value="C:endosome"/>
    <property type="evidence" value="ECO:0007669"/>
    <property type="project" value="TreeGrafter"/>
</dbReference>
<dbReference type="GO" id="GO:0016020">
    <property type="term" value="C:membrane"/>
    <property type="evidence" value="ECO:0007669"/>
    <property type="project" value="UniProtKB-SubCell"/>
</dbReference>
<evidence type="ECO:0000256" key="1">
    <source>
        <dbReference type="ARBA" id="ARBA00004141"/>
    </source>
</evidence>
<gene>
    <name evidence="6" type="ORF">QTG54_000880</name>
</gene>
<reference evidence="6" key="1">
    <citation type="submission" date="2023-06" db="EMBL/GenBank/DDBJ databases">
        <title>Survivors Of The Sea: Transcriptome response of Skeletonema marinoi to long-term dormancy.</title>
        <authorList>
            <person name="Pinder M.I.M."/>
            <person name="Kourtchenko O."/>
            <person name="Robertson E.K."/>
            <person name="Larsson T."/>
            <person name="Maumus F."/>
            <person name="Osuna-Cruz C.M."/>
            <person name="Vancaester E."/>
            <person name="Stenow R."/>
            <person name="Vandepoele K."/>
            <person name="Ploug H."/>
            <person name="Bruchert V."/>
            <person name="Godhe A."/>
            <person name="Topel M."/>
        </authorList>
    </citation>
    <scope>NUCLEOTIDE SEQUENCE</scope>
    <source>
        <strain evidence="6">R05AC</strain>
    </source>
</reference>
<dbReference type="EMBL" id="JATAAI010000001">
    <property type="protein sequence ID" value="KAK1748941.1"/>
    <property type="molecule type" value="Genomic_DNA"/>
</dbReference>
<dbReference type="SMART" id="SM00679">
    <property type="entry name" value="CTNS"/>
    <property type="match status" value="1"/>
</dbReference>
<dbReference type="GO" id="GO:0042147">
    <property type="term" value="P:retrograde transport, endosome to Golgi"/>
    <property type="evidence" value="ECO:0007669"/>
    <property type="project" value="TreeGrafter"/>
</dbReference>
<dbReference type="Proteomes" id="UP001224775">
    <property type="component" value="Unassembled WGS sequence"/>
</dbReference>
<evidence type="ECO:0000256" key="3">
    <source>
        <dbReference type="ARBA" id="ARBA00022989"/>
    </source>
</evidence>
<sequence>MDGWMRNGLEVLNKMSSPSIVAWAFALSPFPAYLPQYFSLIRQTSAENEDNDAKTLLRSHGSESALVEEQHEGIIDRGIDSLRKRSYLHDSPSSTTKRKVTAAPHSAGLLIQGLGSPSKSSHCDVNGSNKAASSGGAGLSRATVFLLLSSHLLRMLYFYGLMLENEKILSGEDITSDGAAIQTTEITIQWDLFGQSVCMIVMQLLLLRAMTRMRSLTRRKTGSNTDYPSSSRVFECHQDNDTTQRGGNAWQSMNAITKAHFRRLLSPFNIIQHHSFLDYVELIFFSSIATKLMFDYQWYPRYRMRSVDALKHTSIVLESCLALPQAMRNYSNKTTEGLNVIMVGGWILGDFLKLFYFTSQLLWSRVTGVGDAGNIVFVFGCIFALAMDFLVCLQMAVWYPSRETLELKEGLIRSMQKLKASHRSNESLPCKFLRCMKEARSSS</sequence>
<evidence type="ECO:0000256" key="4">
    <source>
        <dbReference type="ARBA" id="ARBA00023136"/>
    </source>
</evidence>
<protein>
    <submittedName>
        <fullName evidence="6">PQ-loop repeat-containing protein</fullName>
    </submittedName>
</protein>
<keyword evidence="2 5" id="KW-0812">Transmembrane</keyword>
<dbReference type="GO" id="GO:0005829">
    <property type="term" value="C:cytosol"/>
    <property type="evidence" value="ECO:0007669"/>
    <property type="project" value="GOC"/>
</dbReference>
<keyword evidence="3 5" id="KW-1133">Transmembrane helix</keyword>
<evidence type="ECO:0000313" key="7">
    <source>
        <dbReference type="Proteomes" id="UP001224775"/>
    </source>
</evidence>
<evidence type="ECO:0000256" key="2">
    <source>
        <dbReference type="ARBA" id="ARBA00022692"/>
    </source>
</evidence>
<dbReference type="GO" id="GO:0045332">
    <property type="term" value="P:phospholipid translocation"/>
    <property type="evidence" value="ECO:0007669"/>
    <property type="project" value="TreeGrafter"/>
</dbReference>
<comment type="caution">
    <text evidence="6">The sequence shown here is derived from an EMBL/GenBank/DDBJ whole genome shotgun (WGS) entry which is preliminary data.</text>
</comment>
<dbReference type="InterPro" id="IPR052241">
    <property type="entry name" value="SLC66/Scramblase_ANY1"/>
</dbReference>
<feature type="transmembrane region" description="Helical" evidence="5">
    <location>
        <begin position="376"/>
        <end position="399"/>
    </location>
</feature>
<keyword evidence="4 5" id="KW-0472">Membrane</keyword>
<accession>A0AAD8YLS9</accession>
<dbReference type="Pfam" id="PF04193">
    <property type="entry name" value="PQ-loop"/>
    <property type="match status" value="1"/>
</dbReference>
<dbReference type="InterPro" id="IPR006603">
    <property type="entry name" value="PQ-loop_rpt"/>
</dbReference>
<dbReference type="GO" id="GO:0005802">
    <property type="term" value="C:trans-Golgi network"/>
    <property type="evidence" value="ECO:0007669"/>
    <property type="project" value="TreeGrafter"/>
</dbReference>
<dbReference type="Gene3D" id="1.20.1280.290">
    <property type="match status" value="1"/>
</dbReference>
<name>A0AAD8YLS9_9STRA</name>
<proteinExistence type="predicted"/>
<evidence type="ECO:0000256" key="5">
    <source>
        <dbReference type="SAM" id="Phobius"/>
    </source>
</evidence>
<keyword evidence="7" id="KW-1185">Reference proteome</keyword>
<comment type="subcellular location">
    <subcellularLocation>
        <location evidence="1">Membrane</location>
        <topology evidence="1">Multi-pass membrane protein</topology>
    </subcellularLocation>
</comment>
<dbReference type="PANTHER" id="PTHR14856">
    <property type="entry name" value="PQ-LOOP REPEAT-CONTAINING PROTEIN 1-LIKE PROTEIN"/>
    <property type="match status" value="1"/>
</dbReference>
<organism evidence="6 7">
    <name type="scientific">Skeletonema marinoi</name>
    <dbReference type="NCBI Taxonomy" id="267567"/>
    <lineage>
        <taxon>Eukaryota</taxon>
        <taxon>Sar</taxon>
        <taxon>Stramenopiles</taxon>
        <taxon>Ochrophyta</taxon>
        <taxon>Bacillariophyta</taxon>
        <taxon>Coscinodiscophyceae</taxon>
        <taxon>Thalassiosirophycidae</taxon>
        <taxon>Thalassiosirales</taxon>
        <taxon>Skeletonemataceae</taxon>
        <taxon>Skeletonema</taxon>
        <taxon>Skeletonema marinoi-dohrnii complex</taxon>
    </lineage>
</organism>
<dbReference type="PANTHER" id="PTHR14856:SF9">
    <property type="entry name" value="PQ-LOOP REPEAT-CONTAINING PROTEIN 1"/>
    <property type="match status" value="1"/>
</dbReference>
<dbReference type="AlphaFoldDB" id="A0AAD8YLS9"/>
<evidence type="ECO:0000313" key="6">
    <source>
        <dbReference type="EMBL" id="KAK1748941.1"/>
    </source>
</evidence>